<gene>
    <name evidence="1" type="ORF">Pka01_22450</name>
</gene>
<comment type="caution">
    <text evidence="1">The sequence shown here is derived from an EMBL/GenBank/DDBJ whole genome shotgun (WGS) entry which is preliminary data.</text>
</comment>
<sequence length="99" mass="10117">MCGSGYGVVDSHALNGATVYLLYNNGSGKNCVVTMSKYVITQKIKMSAVLQVQGGSSGNDAGDYTAYAGPVRLAAPGTCVIWGGGYGSASWKSGWSHCG</sequence>
<accession>A0A8J3LU08</accession>
<dbReference type="Proteomes" id="UP000630097">
    <property type="component" value="Unassembled WGS sequence"/>
</dbReference>
<evidence type="ECO:0000313" key="1">
    <source>
        <dbReference type="EMBL" id="GIG79118.1"/>
    </source>
</evidence>
<organism evidence="1 2">
    <name type="scientific">Planotetraspora kaengkrachanensis</name>
    <dbReference type="NCBI Taxonomy" id="575193"/>
    <lineage>
        <taxon>Bacteria</taxon>
        <taxon>Bacillati</taxon>
        <taxon>Actinomycetota</taxon>
        <taxon>Actinomycetes</taxon>
        <taxon>Streptosporangiales</taxon>
        <taxon>Streptosporangiaceae</taxon>
        <taxon>Planotetraspora</taxon>
    </lineage>
</organism>
<dbReference type="AlphaFoldDB" id="A0A8J3LU08"/>
<reference evidence="1 2" key="1">
    <citation type="submission" date="2021-01" db="EMBL/GenBank/DDBJ databases">
        <title>Whole genome shotgun sequence of Planotetraspora kaengkrachanensis NBRC 104272.</title>
        <authorList>
            <person name="Komaki H."/>
            <person name="Tamura T."/>
        </authorList>
    </citation>
    <scope>NUCLEOTIDE SEQUENCE [LARGE SCALE GENOMIC DNA]</scope>
    <source>
        <strain evidence="1 2">NBRC 104272</strain>
    </source>
</reference>
<protein>
    <submittedName>
        <fullName evidence="1">Uncharacterized protein</fullName>
    </submittedName>
</protein>
<keyword evidence="2" id="KW-1185">Reference proteome</keyword>
<dbReference type="EMBL" id="BONV01000006">
    <property type="protein sequence ID" value="GIG79118.1"/>
    <property type="molecule type" value="Genomic_DNA"/>
</dbReference>
<dbReference type="RefSeq" id="WP_203882576.1">
    <property type="nucleotide sequence ID" value="NZ_BAABHH010000009.1"/>
</dbReference>
<evidence type="ECO:0000313" key="2">
    <source>
        <dbReference type="Proteomes" id="UP000630097"/>
    </source>
</evidence>
<proteinExistence type="predicted"/>
<name>A0A8J3LU08_9ACTN</name>